<evidence type="ECO:0000256" key="4">
    <source>
        <dbReference type="ARBA" id="ARBA00022859"/>
    </source>
</evidence>
<evidence type="ECO:0000256" key="2">
    <source>
        <dbReference type="ARBA" id="ARBA00022525"/>
    </source>
</evidence>
<comment type="subunit">
    <text evidence="10">Homodimer. Interacts (via the Fibrinogen C-terminal domain) with LAG3 (via Ig-like domains 1 and 2).</text>
</comment>
<dbReference type="CDD" id="cd00087">
    <property type="entry name" value="FReD"/>
    <property type="match status" value="1"/>
</dbReference>
<evidence type="ECO:0000256" key="10">
    <source>
        <dbReference type="ARBA" id="ARBA00049681"/>
    </source>
</evidence>
<dbReference type="InterPro" id="IPR036056">
    <property type="entry name" value="Fibrinogen-like_C"/>
</dbReference>
<comment type="subcellular location">
    <subcellularLocation>
        <location evidence="1">Secreted</location>
    </subcellularLocation>
</comment>
<evidence type="ECO:0000256" key="3">
    <source>
        <dbReference type="ARBA" id="ARBA00022729"/>
    </source>
</evidence>
<comment type="function">
    <text evidence="9">Immune suppressive molecule that inhibits antigen-specific T-cell activation by acting as a major ligand of LAG3. Responsible for LAG3 T-cell inhibitory function. Binds LAG3 independently from MHC class II (MHC-II). Secreted by, and promotes growth of, hepatocytes.</text>
</comment>
<dbReference type="Proteomes" id="UP001591681">
    <property type="component" value="Unassembled WGS sequence"/>
</dbReference>
<dbReference type="Pfam" id="PF00147">
    <property type="entry name" value="Fibrinogen_C"/>
    <property type="match status" value="1"/>
</dbReference>
<keyword evidence="2" id="KW-0964">Secreted</keyword>
<dbReference type="GO" id="GO:0005576">
    <property type="term" value="C:extracellular region"/>
    <property type="evidence" value="ECO:0007669"/>
    <property type="project" value="UniProtKB-SubCell"/>
</dbReference>
<feature type="chain" id="PRO_5044817527" description="Fibrinogen-like protein 1" evidence="12">
    <location>
        <begin position="23"/>
        <end position="310"/>
    </location>
</feature>
<name>A0ABD1IT83_9TELE</name>
<dbReference type="EMBL" id="JBHFQA010000024">
    <property type="protein sequence ID" value="KAL2077416.1"/>
    <property type="molecule type" value="Genomic_DNA"/>
</dbReference>
<gene>
    <name evidence="14" type="ORF">ACEWY4_026920</name>
</gene>
<evidence type="ECO:0000256" key="11">
    <source>
        <dbReference type="SAM" id="Coils"/>
    </source>
</evidence>
<evidence type="ECO:0000256" key="5">
    <source>
        <dbReference type="ARBA" id="ARBA00023054"/>
    </source>
</evidence>
<dbReference type="PROSITE" id="PS51406">
    <property type="entry name" value="FIBRINOGEN_C_2"/>
    <property type="match status" value="1"/>
</dbReference>
<dbReference type="Gene3D" id="3.90.215.10">
    <property type="entry name" value="Gamma Fibrinogen, chain A, domain 1"/>
    <property type="match status" value="1"/>
</dbReference>
<sequence>MGKIRAVYALIWISVTLNVSHSVLEECQQETERLRMQLKTLESRFQKQQLQIQHLRAAKDEIPANAGELIDLPGQTEYTDCAGIFNNGSKASGFYMIKPTRSPSKIKVYCDMSEGGGWTVLQRRTDGTESFERGWEEYKRGFGNMESAIGEFWVGNDNLHYLTSQADYNLRINMEDFDGSHRFAIYKSFKVSSEEEKYQLNFGEYRGNAGNALAGTYHPEVQWWASHQGMKFSTFDNDNDRYDRNCAKEDKSGWWFNRCHSANLNGKYYQGPYSDVTDSGIVWYTWHGWWYSLKSVVMKIRPSHFEPNEV</sequence>
<comment type="caution">
    <text evidence="14">The sequence shown here is derived from an EMBL/GenBank/DDBJ whole genome shotgun (WGS) entry which is preliminary data.</text>
</comment>
<feature type="signal peptide" evidence="12">
    <location>
        <begin position="1"/>
        <end position="22"/>
    </location>
</feature>
<keyword evidence="3 12" id="KW-0732">Signal</keyword>
<evidence type="ECO:0000256" key="6">
    <source>
        <dbReference type="ARBA" id="ARBA00023130"/>
    </source>
</evidence>
<evidence type="ECO:0000256" key="7">
    <source>
        <dbReference type="ARBA" id="ARBA00023157"/>
    </source>
</evidence>
<dbReference type="PROSITE" id="PS00514">
    <property type="entry name" value="FIBRINOGEN_C_1"/>
    <property type="match status" value="1"/>
</dbReference>
<feature type="domain" description="Fibrinogen C-terminal" evidence="13">
    <location>
        <begin position="72"/>
        <end position="304"/>
    </location>
</feature>
<feature type="coiled-coil region" evidence="11">
    <location>
        <begin position="24"/>
        <end position="58"/>
    </location>
</feature>
<keyword evidence="4" id="KW-0391">Immunity</keyword>
<accession>A0ABD1IT83</accession>
<reference evidence="14 15" key="1">
    <citation type="submission" date="2024-09" db="EMBL/GenBank/DDBJ databases">
        <title>A chromosome-level genome assembly of Gray's grenadier anchovy, Coilia grayii.</title>
        <authorList>
            <person name="Fu Z."/>
        </authorList>
    </citation>
    <scope>NUCLEOTIDE SEQUENCE [LARGE SCALE GENOMIC DNA]</scope>
    <source>
        <strain evidence="14">G4</strain>
        <tissue evidence="14">Muscle</tissue>
    </source>
</reference>
<dbReference type="Gene3D" id="4.10.530.10">
    <property type="entry name" value="Gamma-fibrinogen Carboxyl Terminal Fragment, domain 2"/>
    <property type="match status" value="1"/>
</dbReference>
<organism evidence="14 15">
    <name type="scientific">Coilia grayii</name>
    <name type="common">Gray's grenadier anchovy</name>
    <dbReference type="NCBI Taxonomy" id="363190"/>
    <lineage>
        <taxon>Eukaryota</taxon>
        <taxon>Metazoa</taxon>
        <taxon>Chordata</taxon>
        <taxon>Craniata</taxon>
        <taxon>Vertebrata</taxon>
        <taxon>Euteleostomi</taxon>
        <taxon>Actinopterygii</taxon>
        <taxon>Neopterygii</taxon>
        <taxon>Teleostei</taxon>
        <taxon>Clupei</taxon>
        <taxon>Clupeiformes</taxon>
        <taxon>Clupeoidei</taxon>
        <taxon>Engraulidae</taxon>
        <taxon>Coilinae</taxon>
        <taxon>Coilia</taxon>
    </lineage>
</organism>
<keyword evidence="15" id="KW-1185">Reference proteome</keyword>
<keyword evidence="5 11" id="KW-0175">Coiled coil</keyword>
<evidence type="ECO:0000256" key="8">
    <source>
        <dbReference type="ARBA" id="ARBA00039489"/>
    </source>
</evidence>
<dbReference type="GO" id="GO:0002250">
    <property type="term" value="P:adaptive immune response"/>
    <property type="evidence" value="ECO:0007669"/>
    <property type="project" value="UniProtKB-KW"/>
</dbReference>
<evidence type="ECO:0000259" key="13">
    <source>
        <dbReference type="PROSITE" id="PS51406"/>
    </source>
</evidence>
<evidence type="ECO:0000256" key="12">
    <source>
        <dbReference type="SAM" id="SignalP"/>
    </source>
</evidence>
<evidence type="ECO:0000256" key="1">
    <source>
        <dbReference type="ARBA" id="ARBA00004613"/>
    </source>
</evidence>
<dbReference type="SMART" id="SM00186">
    <property type="entry name" value="FBG"/>
    <property type="match status" value="1"/>
</dbReference>
<evidence type="ECO:0000256" key="9">
    <source>
        <dbReference type="ARBA" id="ARBA00049639"/>
    </source>
</evidence>
<dbReference type="SUPFAM" id="SSF56496">
    <property type="entry name" value="Fibrinogen C-terminal domain-like"/>
    <property type="match status" value="1"/>
</dbReference>
<dbReference type="InterPro" id="IPR037579">
    <property type="entry name" value="FIB_ANG-like"/>
</dbReference>
<dbReference type="NCBIfam" id="NF040941">
    <property type="entry name" value="GGGWT_bact"/>
    <property type="match status" value="1"/>
</dbReference>
<dbReference type="InterPro" id="IPR002181">
    <property type="entry name" value="Fibrinogen_a/b/g_C_dom"/>
</dbReference>
<proteinExistence type="predicted"/>
<dbReference type="PANTHER" id="PTHR47221">
    <property type="entry name" value="FIBRINOGEN ALPHA CHAIN"/>
    <property type="match status" value="1"/>
</dbReference>
<dbReference type="AlphaFoldDB" id="A0ABD1IT83"/>
<keyword evidence="6" id="KW-1064">Adaptive immunity</keyword>
<dbReference type="InterPro" id="IPR014716">
    <property type="entry name" value="Fibrinogen_a/b/g_C_1"/>
</dbReference>
<dbReference type="PANTHER" id="PTHR47221:SF8">
    <property type="entry name" value="FIBRINOGEN LIKE 1A"/>
    <property type="match status" value="1"/>
</dbReference>
<dbReference type="InterPro" id="IPR020837">
    <property type="entry name" value="Fibrinogen_CS"/>
</dbReference>
<keyword evidence="7" id="KW-1015">Disulfide bond</keyword>
<protein>
    <recommendedName>
        <fullName evidence="8">Fibrinogen-like protein 1</fullName>
    </recommendedName>
</protein>
<dbReference type="FunFam" id="3.90.215.10:FF:000001">
    <property type="entry name" value="Tenascin isoform 1"/>
    <property type="match status" value="1"/>
</dbReference>
<evidence type="ECO:0000313" key="15">
    <source>
        <dbReference type="Proteomes" id="UP001591681"/>
    </source>
</evidence>
<evidence type="ECO:0000313" key="14">
    <source>
        <dbReference type="EMBL" id="KAL2077416.1"/>
    </source>
</evidence>